<sequence length="97" mass="11200">MEDVWRVNNIVEPKKEAMVTFYRQHTYTVSKNKSQPSRSWYGVTAKRWEPSPLQSHVAFSSRVLGQRAVGMKFPDGLSEDEGFSLRSFIPFRTEGCL</sequence>
<name>A0A8X6MDI3_9ARAC</name>
<evidence type="ECO:0000313" key="1">
    <source>
        <dbReference type="EMBL" id="GFS43867.1"/>
    </source>
</evidence>
<dbReference type="AlphaFoldDB" id="A0A8X6MDI3"/>
<comment type="caution">
    <text evidence="1">The sequence shown here is derived from an EMBL/GenBank/DDBJ whole genome shotgun (WGS) entry which is preliminary data.</text>
</comment>
<evidence type="ECO:0000313" key="2">
    <source>
        <dbReference type="Proteomes" id="UP000886998"/>
    </source>
</evidence>
<reference evidence="1" key="1">
    <citation type="submission" date="2020-08" db="EMBL/GenBank/DDBJ databases">
        <title>Multicomponent nature underlies the extraordinary mechanical properties of spider dragline silk.</title>
        <authorList>
            <person name="Kono N."/>
            <person name="Nakamura H."/>
            <person name="Mori M."/>
            <person name="Yoshida Y."/>
            <person name="Ohtoshi R."/>
            <person name="Malay A.D."/>
            <person name="Moran D.A.P."/>
            <person name="Tomita M."/>
            <person name="Numata K."/>
            <person name="Arakawa K."/>
        </authorList>
    </citation>
    <scope>NUCLEOTIDE SEQUENCE</scope>
</reference>
<dbReference type="Proteomes" id="UP000886998">
    <property type="component" value="Unassembled WGS sequence"/>
</dbReference>
<gene>
    <name evidence="1" type="ORF">TNIN_352641</name>
</gene>
<keyword evidence="2" id="KW-1185">Reference proteome</keyword>
<organism evidence="1 2">
    <name type="scientific">Trichonephila inaurata madagascariensis</name>
    <dbReference type="NCBI Taxonomy" id="2747483"/>
    <lineage>
        <taxon>Eukaryota</taxon>
        <taxon>Metazoa</taxon>
        <taxon>Ecdysozoa</taxon>
        <taxon>Arthropoda</taxon>
        <taxon>Chelicerata</taxon>
        <taxon>Arachnida</taxon>
        <taxon>Araneae</taxon>
        <taxon>Araneomorphae</taxon>
        <taxon>Entelegynae</taxon>
        <taxon>Araneoidea</taxon>
        <taxon>Nephilidae</taxon>
        <taxon>Trichonephila</taxon>
        <taxon>Trichonephila inaurata</taxon>
    </lineage>
</organism>
<proteinExistence type="predicted"/>
<protein>
    <submittedName>
        <fullName evidence="1">Uncharacterized protein</fullName>
    </submittedName>
</protein>
<dbReference type="OrthoDB" id="10353627at2759"/>
<accession>A0A8X6MDI3</accession>
<dbReference type="EMBL" id="BMAV01025706">
    <property type="protein sequence ID" value="GFS43867.1"/>
    <property type="molecule type" value="Genomic_DNA"/>
</dbReference>